<protein>
    <recommendedName>
        <fullName evidence="9">Regucalcin</fullName>
        <ecNumber evidence="8">3.1.1.17</ecNumber>
    </recommendedName>
    <alternativeName>
        <fullName evidence="14">Gluconolactonase</fullName>
    </alternativeName>
</protein>
<evidence type="ECO:0000256" key="9">
    <source>
        <dbReference type="ARBA" id="ARBA00016808"/>
    </source>
</evidence>
<dbReference type="EMBL" id="JBEXAC010000001">
    <property type="protein sequence ID" value="MET6996012.1"/>
    <property type="molecule type" value="Genomic_DNA"/>
</dbReference>
<comment type="cofactor">
    <cofactor evidence="2">
        <name>Ca(2+)</name>
        <dbReference type="ChEBI" id="CHEBI:29108"/>
    </cofactor>
</comment>
<dbReference type="GO" id="GO:0016787">
    <property type="term" value="F:hydrolase activity"/>
    <property type="evidence" value="ECO:0007669"/>
    <property type="project" value="UniProtKB-KW"/>
</dbReference>
<evidence type="ECO:0000256" key="3">
    <source>
        <dbReference type="ARBA" id="ARBA00001936"/>
    </source>
</evidence>
<proteinExistence type="inferred from homology"/>
<evidence type="ECO:0000256" key="13">
    <source>
        <dbReference type="ARBA" id="ARBA00022837"/>
    </source>
</evidence>
<evidence type="ECO:0000256" key="7">
    <source>
        <dbReference type="ARBA" id="ARBA00008853"/>
    </source>
</evidence>
<dbReference type="InterPro" id="IPR013658">
    <property type="entry name" value="SGL"/>
</dbReference>
<evidence type="ECO:0000259" key="15">
    <source>
        <dbReference type="Pfam" id="PF08450"/>
    </source>
</evidence>
<reference evidence="16 17" key="1">
    <citation type="submission" date="2024-06" db="EMBL/GenBank/DDBJ databases">
        <title>Chitinophaga defluvii sp. nov., isolated from municipal sewage.</title>
        <authorList>
            <person name="Zhang L."/>
        </authorList>
    </citation>
    <scope>NUCLEOTIDE SEQUENCE [LARGE SCALE GENOMIC DNA]</scope>
    <source>
        <strain evidence="16 17">H8</strain>
    </source>
</reference>
<keyword evidence="13" id="KW-0106">Calcium</keyword>
<dbReference type="PANTHER" id="PTHR10907">
    <property type="entry name" value="REGUCALCIN"/>
    <property type="match status" value="1"/>
</dbReference>
<keyword evidence="10" id="KW-0963">Cytoplasm</keyword>
<evidence type="ECO:0000313" key="16">
    <source>
        <dbReference type="EMBL" id="MET6996012.1"/>
    </source>
</evidence>
<comment type="similarity">
    <text evidence="7">Belongs to the SMP-30/CGR1 family.</text>
</comment>
<dbReference type="Proteomes" id="UP001549749">
    <property type="component" value="Unassembled WGS sequence"/>
</dbReference>
<keyword evidence="12 16" id="KW-0378">Hydrolase</keyword>
<organism evidence="16 17">
    <name type="scientific">Chitinophaga defluvii</name>
    <dbReference type="NCBI Taxonomy" id="3163343"/>
    <lineage>
        <taxon>Bacteria</taxon>
        <taxon>Pseudomonadati</taxon>
        <taxon>Bacteroidota</taxon>
        <taxon>Chitinophagia</taxon>
        <taxon>Chitinophagales</taxon>
        <taxon>Chitinophagaceae</taxon>
        <taxon>Chitinophaga</taxon>
    </lineage>
</organism>
<name>A0ABV2SZ07_9BACT</name>
<comment type="catalytic activity">
    <reaction evidence="1">
        <text>D-glucono-1,5-lactone + H2O = D-gluconate + H(+)</text>
        <dbReference type="Rhea" id="RHEA:10440"/>
        <dbReference type="ChEBI" id="CHEBI:15377"/>
        <dbReference type="ChEBI" id="CHEBI:15378"/>
        <dbReference type="ChEBI" id="CHEBI:16217"/>
        <dbReference type="ChEBI" id="CHEBI:18391"/>
        <dbReference type="EC" id="3.1.1.17"/>
    </reaction>
</comment>
<dbReference type="RefSeq" id="WP_354658659.1">
    <property type="nucleotide sequence ID" value="NZ_JBEXAC010000001.1"/>
</dbReference>
<dbReference type="InterPro" id="IPR011042">
    <property type="entry name" value="6-blade_b-propeller_TolB-like"/>
</dbReference>
<dbReference type="PRINTS" id="PR01791">
    <property type="entry name" value="REGUCALCIN"/>
</dbReference>
<comment type="cofactor">
    <cofactor evidence="3">
        <name>Mn(2+)</name>
        <dbReference type="ChEBI" id="CHEBI:29035"/>
    </cofactor>
</comment>
<comment type="cofactor">
    <cofactor evidence="5">
        <name>Zn(2+)</name>
        <dbReference type="ChEBI" id="CHEBI:29105"/>
    </cofactor>
</comment>
<dbReference type="InterPro" id="IPR008367">
    <property type="entry name" value="Regucalcin"/>
</dbReference>
<keyword evidence="11" id="KW-0479">Metal-binding</keyword>
<evidence type="ECO:0000256" key="4">
    <source>
        <dbReference type="ARBA" id="ARBA00001946"/>
    </source>
</evidence>
<dbReference type="PRINTS" id="PR01790">
    <property type="entry name" value="SMP30FAMILY"/>
</dbReference>
<evidence type="ECO:0000313" key="17">
    <source>
        <dbReference type="Proteomes" id="UP001549749"/>
    </source>
</evidence>
<dbReference type="Pfam" id="PF08450">
    <property type="entry name" value="SGL"/>
    <property type="match status" value="1"/>
</dbReference>
<evidence type="ECO:0000256" key="12">
    <source>
        <dbReference type="ARBA" id="ARBA00022801"/>
    </source>
</evidence>
<evidence type="ECO:0000256" key="10">
    <source>
        <dbReference type="ARBA" id="ARBA00022490"/>
    </source>
</evidence>
<feature type="domain" description="SMP-30/Gluconolactonase/LRE-like region" evidence="15">
    <location>
        <begin position="16"/>
        <end position="259"/>
    </location>
</feature>
<dbReference type="SUPFAM" id="SSF63829">
    <property type="entry name" value="Calcium-dependent phosphotriesterase"/>
    <property type="match status" value="1"/>
</dbReference>
<comment type="cofactor">
    <cofactor evidence="4">
        <name>Mg(2+)</name>
        <dbReference type="ChEBI" id="CHEBI:18420"/>
    </cofactor>
</comment>
<evidence type="ECO:0000256" key="2">
    <source>
        <dbReference type="ARBA" id="ARBA00001913"/>
    </source>
</evidence>
<gene>
    <name evidence="16" type="ORF">ABR189_01470</name>
</gene>
<evidence type="ECO:0000256" key="14">
    <source>
        <dbReference type="ARBA" id="ARBA00032464"/>
    </source>
</evidence>
<keyword evidence="17" id="KW-1185">Reference proteome</keyword>
<dbReference type="Gene3D" id="2.120.10.30">
    <property type="entry name" value="TolB, C-terminal domain"/>
    <property type="match status" value="1"/>
</dbReference>
<evidence type="ECO:0000256" key="8">
    <source>
        <dbReference type="ARBA" id="ARBA00013227"/>
    </source>
</evidence>
<evidence type="ECO:0000256" key="1">
    <source>
        <dbReference type="ARBA" id="ARBA00001589"/>
    </source>
</evidence>
<dbReference type="PANTHER" id="PTHR10907:SF47">
    <property type="entry name" value="REGUCALCIN"/>
    <property type="match status" value="1"/>
</dbReference>
<sequence length="295" mass="32328">MEQQKWKVVLDHTCLLGEGPVWDAASQSILWVDIEQGEIHRFSPEQKVHKTMKIGQMVGAIAPRASGGLIAALQGSFATVDMEKQTLHPIIDPEIHLPDNRFNDGKCDPAGRFWAGTMDYISGKKGAGSLYTLHTDMSVVTRIEGVSCSNGLAWSADHRTLYYIDTPTQQVVAYDYDPESGDIRNKRVVITIPASSGYPDGMTIDTDGMLWVACWDGWRVSRWDPSTGKLLQDILLPAAKITSCTFGGPGLRDLYITSAKTGLNAQQLKEQPLAGSLFVIKNTGFTGHLPFAFKG</sequence>
<dbReference type="EC" id="3.1.1.17" evidence="8"/>
<evidence type="ECO:0000256" key="11">
    <source>
        <dbReference type="ARBA" id="ARBA00022723"/>
    </source>
</evidence>
<evidence type="ECO:0000256" key="5">
    <source>
        <dbReference type="ARBA" id="ARBA00001947"/>
    </source>
</evidence>
<comment type="subcellular location">
    <subcellularLocation>
        <location evidence="6">Cytoplasm</location>
    </subcellularLocation>
</comment>
<accession>A0ABV2SZ07</accession>
<dbReference type="InterPro" id="IPR005511">
    <property type="entry name" value="SMP-30"/>
</dbReference>
<comment type="caution">
    <text evidence="16">The sequence shown here is derived from an EMBL/GenBank/DDBJ whole genome shotgun (WGS) entry which is preliminary data.</text>
</comment>
<evidence type="ECO:0000256" key="6">
    <source>
        <dbReference type="ARBA" id="ARBA00004496"/>
    </source>
</evidence>